<dbReference type="Gramene" id="CDY01690">
    <property type="protein sequence ID" value="CDY01690"/>
    <property type="gene ID" value="GSBRNA2T00112770001"/>
</dbReference>
<reference evidence="1" key="1">
    <citation type="submission" date="2021-01" db="EMBL/GenBank/DDBJ databases">
        <authorList>
            <consortium name="Genoscope - CEA"/>
            <person name="William W."/>
        </authorList>
    </citation>
    <scope>NUCLEOTIDE SEQUENCE</scope>
</reference>
<dbReference type="AlphaFoldDB" id="A0A816JJZ5"/>
<dbReference type="EMBL" id="HG994368">
    <property type="protein sequence ID" value="CAF1858358.1"/>
    <property type="molecule type" value="Genomic_DNA"/>
</dbReference>
<proteinExistence type="predicted"/>
<protein>
    <submittedName>
        <fullName evidence="1">(rape) hypothetical protein</fullName>
    </submittedName>
</protein>
<dbReference type="Proteomes" id="UP001295469">
    <property type="component" value="Chromosome C04"/>
</dbReference>
<accession>A0A816JJZ5</accession>
<gene>
    <name evidence="1" type="ORF">DARMORV10_C04P44870.1</name>
</gene>
<name>A0A816JJZ5_BRANA</name>
<evidence type="ECO:0000313" key="1">
    <source>
        <dbReference type="EMBL" id="CAF1858358.1"/>
    </source>
</evidence>
<organism evidence="1">
    <name type="scientific">Brassica napus</name>
    <name type="common">Rape</name>
    <dbReference type="NCBI Taxonomy" id="3708"/>
    <lineage>
        <taxon>Eukaryota</taxon>
        <taxon>Viridiplantae</taxon>
        <taxon>Streptophyta</taxon>
        <taxon>Embryophyta</taxon>
        <taxon>Tracheophyta</taxon>
        <taxon>Spermatophyta</taxon>
        <taxon>Magnoliopsida</taxon>
        <taxon>eudicotyledons</taxon>
        <taxon>Gunneridae</taxon>
        <taxon>Pentapetalae</taxon>
        <taxon>rosids</taxon>
        <taxon>malvids</taxon>
        <taxon>Brassicales</taxon>
        <taxon>Brassicaceae</taxon>
        <taxon>Brassiceae</taxon>
        <taxon>Brassica</taxon>
    </lineage>
</organism>
<sequence>MTISPSKMASEEDESWAPLGRQCCGPVLHMKLHALLLPKRSASGSFLCKCHELHEVNPYY</sequence>